<feature type="signal peptide" evidence="1">
    <location>
        <begin position="1"/>
        <end position="19"/>
    </location>
</feature>
<gene>
    <name evidence="2" type="ORF">RM530_17940</name>
</gene>
<keyword evidence="1" id="KW-0732">Signal</keyword>
<feature type="chain" id="PRO_5047061197" description="Lipoprotein" evidence="1">
    <location>
        <begin position="20"/>
        <end position="117"/>
    </location>
</feature>
<keyword evidence="3" id="KW-1185">Reference proteome</keyword>
<dbReference type="RefSeq" id="WP_311366638.1">
    <property type="nucleotide sequence ID" value="NZ_JAVRIC010000042.1"/>
</dbReference>
<protein>
    <recommendedName>
        <fullName evidence="4">Lipoprotein</fullName>
    </recommendedName>
</protein>
<dbReference type="EMBL" id="JAVRIC010000042">
    <property type="protein sequence ID" value="MDT0499228.1"/>
    <property type="molecule type" value="Genomic_DNA"/>
</dbReference>
<evidence type="ECO:0008006" key="4">
    <source>
        <dbReference type="Google" id="ProtNLM"/>
    </source>
</evidence>
<evidence type="ECO:0000256" key="1">
    <source>
        <dbReference type="SAM" id="SignalP"/>
    </source>
</evidence>
<accession>A0ABU2WNV4</accession>
<organism evidence="2 3">
    <name type="scientific">Banduia mediterranea</name>
    <dbReference type="NCBI Taxonomy" id="3075609"/>
    <lineage>
        <taxon>Bacteria</taxon>
        <taxon>Pseudomonadati</taxon>
        <taxon>Pseudomonadota</taxon>
        <taxon>Gammaproteobacteria</taxon>
        <taxon>Nevskiales</taxon>
        <taxon>Algiphilaceae</taxon>
        <taxon>Banduia</taxon>
    </lineage>
</organism>
<proteinExistence type="predicted"/>
<evidence type="ECO:0000313" key="2">
    <source>
        <dbReference type="EMBL" id="MDT0499228.1"/>
    </source>
</evidence>
<sequence>MRYMVVLSLLLMACGQAPSGADRAAAMLKVYKHDGAVQCQSKGEEAAVMARQLTDQGIAVQCAQKARDGRMHSMVCGRPSDSINVFAIRAEDLDKAESLGFDSVDTLDGYSDQACTP</sequence>
<dbReference type="Proteomes" id="UP001254608">
    <property type="component" value="Unassembled WGS sequence"/>
</dbReference>
<reference evidence="2 3" key="1">
    <citation type="submission" date="2023-09" db="EMBL/GenBank/DDBJ databases">
        <authorList>
            <person name="Rey-Velasco X."/>
        </authorList>
    </citation>
    <scope>NUCLEOTIDE SEQUENCE [LARGE SCALE GENOMIC DNA]</scope>
    <source>
        <strain evidence="2 3">W345</strain>
    </source>
</reference>
<name>A0ABU2WNV4_9GAMM</name>
<evidence type="ECO:0000313" key="3">
    <source>
        <dbReference type="Proteomes" id="UP001254608"/>
    </source>
</evidence>
<comment type="caution">
    <text evidence="2">The sequence shown here is derived from an EMBL/GenBank/DDBJ whole genome shotgun (WGS) entry which is preliminary data.</text>
</comment>